<dbReference type="PANTHER" id="PTHR43877">
    <property type="entry name" value="AMINOALKYLPHOSPHONATE N-ACETYLTRANSFERASE-RELATED-RELATED"/>
    <property type="match status" value="1"/>
</dbReference>
<dbReference type="GO" id="GO:0003700">
    <property type="term" value="F:DNA-binding transcription factor activity"/>
    <property type="evidence" value="ECO:0007669"/>
    <property type="project" value="InterPro"/>
</dbReference>
<dbReference type="SMART" id="SM00347">
    <property type="entry name" value="HTH_MARR"/>
    <property type="match status" value="1"/>
</dbReference>
<dbReference type="InterPro" id="IPR050832">
    <property type="entry name" value="Bact_Acetyltransf"/>
</dbReference>
<dbReference type="PROSITE" id="PS50995">
    <property type="entry name" value="HTH_MARR_2"/>
    <property type="match status" value="1"/>
</dbReference>
<dbReference type="SUPFAM" id="SSF46785">
    <property type="entry name" value="Winged helix' DNA-binding domain"/>
    <property type="match status" value="1"/>
</dbReference>
<dbReference type="RefSeq" id="WP_259311007.1">
    <property type="nucleotide sequence ID" value="NZ_CP087164.1"/>
</dbReference>
<dbReference type="KEGG" id="sbae:DSM104329_03356"/>
<evidence type="ECO:0000259" key="3">
    <source>
        <dbReference type="PROSITE" id="PS50995"/>
    </source>
</evidence>
<organism evidence="5 6">
    <name type="scientific">Capillimicrobium parvum</name>
    <dbReference type="NCBI Taxonomy" id="2884022"/>
    <lineage>
        <taxon>Bacteria</taxon>
        <taxon>Bacillati</taxon>
        <taxon>Actinomycetota</taxon>
        <taxon>Thermoleophilia</taxon>
        <taxon>Solirubrobacterales</taxon>
        <taxon>Capillimicrobiaceae</taxon>
        <taxon>Capillimicrobium</taxon>
    </lineage>
</organism>
<dbReference type="Pfam" id="PF12802">
    <property type="entry name" value="MarR_2"/>
    <property type="match status" value="1"/>
</dbReference>
<feature type="domain" description="HTH marR-type" evidence="3">
    <location>
        <begin position="1"/>
        <end position="140"/>
    </location>
</feature>
<dbReference type="Gene3D" id="3.40.630.30">
    <property type="match status" value="1"/>
</dbReference>
<dbReference type="GO" id="GO:0016747">
    <property type="term" value="F:acyltransferase activity, transferring groups other than amino-acyl groups"/>
    <property type="evidence" value="ECO:0007669"/>
    <property type="project" value="InterPro"/>
</dbReference>
<gene>
    <name evidence="5" type="ORF">DSM104329_03356</name>
</gene>
<evidence type="ECO:0000256" key="2">
    <source>
        <dbReference type="ARBA" id="ARBA00023315"/>
    </source>
</evidence>
<dbReference type="InterPro" id="IPR016181">
    <property type="entry name" value="Acyl_CoA_acyltransferase"/>
</dbReference>
<feature type="domain" description="N-acetyltransferase" evidence="4">
    <location>
        <begin position="154"/>
        <end position="295"/>
    </location>
</feature>
<evidence type="ECO:0008006" key="7">
    <source>
        <dbReference type="Google" id="ProtNLM"/>
    </source>
</evidence>
<protein>
    <recommendedName>
        <fullName evidence="7">MarR family transcriptional regulator</fullName>
    </recommendedName>
</protein>
<dbReference type="PANTHER" id="PTHR43877:SF2">
    <property type="entry name" value="AMINOALKYLPHOSPHONATE N-ACETYLTRANSFERASE-RELATED"/>
    <property type="match status" value="1"/>
</dbReference>
<accession>A0A9E7C1Q7</accession>
<proteinExistence type="predicted"/>
<dbReference type="Gene3D" id="1.10.10.10">
    <property type="entry name" value="Winged helix-like DNA-binding domain superfamily/Winged helix DNA-binding domain"/>
    <property type="match status" value="1"/>
</dbReference>
<evidence type="ECO:0000256" key="1">
    <source>
        <dbReference type="ARBA" id="ARBA00022679"/>
    </source>
</evidence>
<dbReference type="InterPro" id="IPR036390">
    <property type="entry name" value="WH_DNA-bd_sf"/>
</dbReference>
<dbReference type="Proteomes" id="UP001162834">
    <property type="component" value="Chromosome"/>
</dbReference>
<keyword evidence="1" id="KW-0808">Transferase</keyword>
<dbReference type="InterPro" id="IPR000182">
    <property type="entry name" value="GNAT_dom"/>
</dbReference>
<sequence length="295" mass="32351">MACDTAIAEVRRFNRTVTAQVGALSDRFLGRDRPLGEARLLWEIAAEGCELQELRSRLALDSGYMSRLLQSLAEAGLVTVEPSERDRRGRIVRLTAAGVAERAVLDRRSDELAWSFLEPLNAAQRDELIGAMGLVRRLLTAGIVEIRPSDPGGPEARRCIEAYFAELDRRSETGFDPSEGPSADPHELRPPAGLFLLATLRGEPVGCGALKHHPGAPSEIKRMWVAGSVRGLGLGRRLLSELEARAAEHGAHAVRLDTNANLAEAIALYRSAGYVEVAPFNDQDFADHWFEKRLL</sequence>
<dbReference type="AlphaFoldDB" id="A0A9E7C1Q7"/>
<dbReference type="Pfam" id="PF00583">
    <property type="entry name" value="Acetyltransf_1"/>
    <property type="match status" value="1"/>
</dbReference>
<evidence type="ECO:0000313" key="5">
    <source>
        <dbReference type="EMBL" id="UGS36944.1"/>
    </source>
</evidence>
<evidence type="ECO:0000313" key="6">
    <source>
        <dbReference type="Proteomes" id="UP001162834"/>
    </source>
</evidence>
<dbReference type="InterPro" id="IPR000835">
    <property type="entry name" value="HTH_MarR-typ"/>
</dbReference>
<keyword evidence="6" id="KW-1185">Reference proteome</keyword>
<dbReference type="SUPFAM" id="SSF55729">
    <property type="entry name" value="Acyl-CoA N-acyltransferases (Nat)"/>
    <property type="match status" value="1"/>
</dbReference>
<name>A0A9E7C1Q7_9ACTN</name>
<keyword evidence="2" id="KW-0012">Acyltransferase</keyword>
<dbReference type="EMBL" id="CP087164">
    <property type="protein sequence ID" value="UGS36944.1"/>
    <property type="molecule type" value="Genomic_DNA"/>
</dbReference>
<dbReference type="InterPro" id="IPR036388">
    <property type="entry name" value="WH-like_DNA-bd_sf"/>
</dbReference>
<evidence type="ECO:0000259" key="4">
    <source>
        <dbReference type="PROSITE" id="PS51186"/>
    </source>
</evidence>
<dbReference type="PROSITE" id="PS51186">
    <property type="entry name" value="GNAT"/>
    <property type="match status" value="1"/>
</dbReference>
<reference evidence="5" key="1">
    <citation type="journal article" date="2022" name="Int. J. Syst. Evol. Microbiol.">
        <title>Pseudomonas aegrilactucae sp. nov. and Pseudomonas morbosilactucae sp. nov., pathogens causing bacterial rot of lettuce in Japan.</title>
        <authorList>
            <person name="Sawada H."/>
            <person name="Fujikawa T."/>
            <person name="Satou M."/>
        </authorList>
    </citation>
    <scope>NUCLEOTIDE SEQUENCE</scope>
    <source>
        <strain evidence="5">0166_1</strain>
    </source>
</reference>